<organism evidence="2 3">
    <name type="scientific">Acinetobacter kyonggiensis</name>
    <dbReference type="NCBI Taxonomy" id="595670"/>
    <lineage>
        <taxon>Bacteria</taxon>
        <taxon>Pseudomonadati</taxon>
        <taxon>Pseudomonadota</taxon>
        <taxon>Gammaproteobacteria</taxon>
        <taxon>Moraxellales</taxon>
        <taxon>Moraxellaceae</taxon>
        <taxon>Acinetobacter</taxon>
    </lineage>
</organism>
<evidence type="ECO:0000313" key="2">
    <source>
        <dbReference type="EMBL" id="SDY00849.1"/>
    </source>
</evidence>
<gene>
    <name evidence="2" type="ORF">SAMN05421643_102119</name>
</gene>
<name>A0A1H3GEX2_9GAMM</name>
<evidence type="ECO:0000256" key="1">
    <source>
        <dbReference type="SAM" id="Coils"/>
    </source>
</evidence>
<evidence type="ECO:0000313" key="3">
    <source>
        <dbReference type="Proteomes" id="UP000199035"/>
    </source>
</evidence>
<dbReference type="STRING" id="595670.SAMN05421643_102119"/>
<dbReference type="AlphaFoldDB" id="A0A1H3GEX2"/>
<sequence length="547" mass="61815">MSYQTSIHFDPTALLIIKNEVDNSIKLVESAVSTLAEDQSLPFGIDDALNQFEQCAQVLALIDMQSLAKIAQYSAELMRKIMGNPAQINTQEVIALSEGTTMLKRYIEFICLREVKIPQFLLDTLNRLEIVLGKPITHEGQHIESLLDCITPDFQLPQAPTLEKSKYVHRLYKLSLNKMIKQDETEFDLQAIKLVGAYLAGLAENTPSKQYWNLVHVAFNQMDHLLLNDPRLRTLVSIERNMAQYFNAPDRFKPSLSDLANILSLCISQEDDAAQHIRNQLNIGDDHLTDTQLQVFSRHLYGPDFDTMHTISELVTSEMAQIRNDIEYNYQNMTAEKTSELQQKLNNLANIFKVLNLNEAFNDLSRQASLLNDAEVLKDEGFAQQLMNCILSAMNSIGVLERHHTSSRLQLRVNNMNISLDRLDEAHEALLNEAKMLVDLSSQTLMQYAQDNNLTIVESIPTQLREIGGALLFLNAEAGQTALRTAADFIQQQIETSGLINPEHINYTLDTLASADMMIDNLKYKQPVLQSMFNVALQSSEKLKTVA</sequence>
<dbReference type="EMBL" id="FNPK01000002">
    <property type="protein sequence ID" value="SDY00849.1"/>
    <property type="molecule type" value="Genomic_DNA"/>
</dbReference>
<proteinExistence type="predicted"/>
<dbReference type="RefSeq" id="WP_086183595.1">
    <property type="nucleotide sequence ID" value="NZ_FNPK01000002.1"/>
</dbReference>
<accession>A0A1H3GEX2</accession>
<dbReference type="Proteomes" id="UP000199035">
    <property type="component" value="Unassembled WGS sequence"/>
</dbReference>
<keyword evidence="1" id="KW-0175">Coiled coil</keyword>
<evidence type="ECO:0008006" key="4">
    <source>
        <dbReference type="Google" id="ProtNLM"/>
    </source>
</evidence>
<feature type="coiled-coil region" evidence="1">
    <location>
        <begin position="413"/>
        <end position="440"/>
    </location>
</feature>
<protein>
    <recommendedName>
        <fullName evidence="4">Chemotaxis protein</fullName>
    </recommendedName>
</protein>
<keyword evidence="3" id="KW-1185">Reference proteome</keyword>
<reference evidence="3" key="1">
    <citation type="submission" date="2016-10" db="EMBL/GenBank/DDBJ databases">
        <authorList>
            <person name="Varghese N."/>
            <person name="Submissions S."/>
        </authorList>
    </citation>
    <scope>NUCLEOTIDE SEQUENCE [LARGE SCALE GENOMIC DNA]</scope>
    <source>
        <strain evidence="3">ANC 5109</strain>
    </source>
</reference>